<dbReference type="EMBL" id="AM902716">
    <property type="protein sequence ID" value="CAP42378.1"/>
    <property type="molecule type" value="Genomic_DNA"/>
</dbReference>
<evidence type="ECO:0000256" key="1">
    <source>
        <dbReference type="ARBA" id="ARBA00009410"/>
    </source>
</evidence>
<dbReference type="GO" id="GO:0005737">
    <property type="term" value="C:cytoplasm"/>
    <property type="evidence" value="ECO:0007669"/>
    <property type="project" value="TreeGrafter"/>
</dbReference>
<accession>A9IK97</accession>
<evidence type="ECO:0000259" key="3">
    <source>
        <dbReference type="Pfam" id="PF01266"/>
    </source>
</evidence>
<dbReference type="Gene3D" id="3.30.9.10">
    <property type="entry name" value="D-Amino Acid Oxidase, subunit A, domain 2"/>
    <property type="match status" value="2"/>
</dbReference>
<feature type="domain" description="FAD dependent oxidoreductase" evidence="3">
    <location>
        <begin position="13"/>
        <end position="404"/>
    </location>
</feature>
<dbReference type="KEGG" id="bpt:Bpet2038"/>
<evidence type="ECO:0000313" key="5">
    <source>
        <dbReference type="Proteomes" id="UP000001225"/>
    </source>
</evidence>
<dbReference type="GO" id="GO:0005886">
    <property type="term" value="C:plasma membrane"/>
    <property type="evidence" value="ECO:0007669"/>
    <property type="project" value="TreeGrafter"/>
</dbReference>
<dbReference type="GO" id="GO:0055130">
    <property type="term" value="P:D-alanine catabolic process"/>
    <property type="evidence" value="ECO:0007669"/>
    <property type="project" value="TreeGrafter"/>
</dbReference>
<evidence type="ECO:0000256" key="2">
    <source>
        <dbReference type="ARBA" id="ARBA00023002"/>
    </source>
</evidence>
<dbReference type="Pfam" id="PF01266">
    <property type="entry name" value="DAO"/>
    <property type="match status" value="1"/>
</dbReference>
<protein>
    <submittedName>
        <fullName evidence="4">Oxidoreductase</fullName>
    </submittedName>
</protein>
<dbReference type="PANTHER" id="PTHR13847:SF280">
    <property type="entry name" value="D-AMINO ACID DEHYDROGENASE"/>
    <property type="match status" value="1"/>
</dbReference>
<reference evidence="4 5" key="1">
    <citation type="journal article" date="2008" name="BMC Genomics">
        <title>The missing link: Bordetella petrii is endowed with both the metabolic versatility of environmental bacteria and virulence traits of pathogenic Bordetellae.</title>
        <authorList>
            <person name="Gross R."/>
            <person name="Guzman C.A."/>
            <person name="Sebaihia M."/>
            <person name="Martins Dos Santos V.A."/>
            <person name="Pieper D.H."/>
            <person name="Koebnik R."/>
            <person name="Lechner M."/>
            <person name="Bartels D."/>
            <person name="Buhrmester J."/>
            <person name="Choudhuri J.V."/>
            <person name="Ebensen T."/>
            <person name="Gaigalat L."/>
            <person name="Herrmann S."/>
            <person name="Khachane A.N."/>
            <person name="Larisch C."/>
            <person name="Link S."/>
            <person name="Linke B."/>
            <person name="Meyer F."/>
            <person name="Mormann S."/>
            <person name="Nakunst D."/>
            <person name="Rueckert C."/>
            <person name="Schneiker-Bekel S."/>
            <person name="Schulze K."/>
            <person name="Vorhoelter F.J."/>
            <person name="Yevsa T."/>
            <person name="Engle J.T."/>
            <person name="Goldman W.E."/>
            <person name="Puehler A."/>
            <person name="Goebel U.B."/>
            <person name="Goesmann A."/>
            <person name="Bloecker H."/>
            <person name="Kaiser O."/>
            <person name="Martinez-Arias R."/>
        </authorList>
    </citation>
    <scope>NUCLEOTIDE SEQUENCE [LARGE SCALE GENOMIC DNA]</scope>
    <source>
        <strain evidence="5">ATCC BAA-461 / DSM 12804 / CCUG 43448 / CIP 107267 / Se-1111R</strain>
    </source>
</reference>
<comment type="similarity">
    <text evidence="1">Belongs to the DadA oxidoreductase family.</text>
</comment>
<dbReference type="InterPro" id="IPR006076">
    <property type="entry name" value="FAD-dep_OxRdtase"/>
</dbReference>
<dbReference type="AlphaFoldDB" id="A9IK97"/>
<dbReference type="Proteomes" id="UP000001225">
    <property type="component" value="Chromosome"/>
</dbReference>
<dbReference type="SUPFAM" id="SSF51905">
    <property type="entry name" value="FAD/NAD(P)-binding domain"/>
    <property type="match status" value="1"/>
</dbReference>
<gene>
    <name evidence="4" type="ordered locus">Bpet2038</name>
</gene>
<sequence>MTSAPQALPSGVDVAIIGGGIIGIATAYALAQAGVRVSVFEKGVLAGEQSSRNWGWVRTLDRDPAEVPLALRARQLWGDIQARTEVGFRRTGMLYLQERSRDAVRHHQWLYAARAFDLDAMMLDRPQVLRYLPESPRPWSGALYSASDGVAEPGMATQGIAGLARQHGALVFEHCAVRGLDLQAGRVAGVVTERGRVRASTVVLAGGAWSRLFCGNSGVEFPQLKVRGSVLRTQPFEAPLAATVNALDFTCRKRADGGYTVSQFGASMADVVPDSFRLMGKFMRAWLANNAFVKVRFGKRFFEELAIPRRFALDGPSPFERCRVLDPAASPQAIKTAWRRLATTFPVFRGARIDRSWAGYIDVTPDALPVMSPVDAVPGFFLASGFSGHGFGIGPAAGEFMADLVLGRAPRADVHPFRFARFAE</sequence>
<name>A9IK97_BORPD</name>
<dbReference type="eggNOG" id="COG0665">
    <property type="taxonomic scope" value="Bacteria"/>
</dbReference>
<keyword evidence="5" id="KW-1185">Reference proteome</keyword>
<dbReference type="Gene3D" id="3.50.50.60">
    <property type="entry name" value="FAD/NAD(P)-binding domain"/>
    <property type="match status" value="2"/>
</dbReference>
<organism evidence="4 5">
    <name type="scientific">Bordetella petrii (strain ATCC BAA-461 / DSM 12804 / CCUG 43448 / CIP 107267 / Se-1111R)</name>
    <dbReference type="NCBI Taxonomy" id="340100"/>
    <lineage>
        <taxon>Bacteria</taxon>
        <taxon>Pseudomonadati</taxon>
        <taxon>Pseudomonadota</taxon>
        <taxon>Betaproteobacteria</taxon>
        <taxon>Burkholderiales</taxon>
        <taxon>Alcaligenaceae</taxon>
        <taxon>Bordetella</taxon>
    </lineage>
</organism>
<dbReference type="InterPro" id="IPR036188">
    <property type="entry name" value="FAD/NAD-bd_sf"/>
</dbReference>
<dbReference type="PANTHER" id="PTHR13847">
    <property type="entry name" value="SARCOSINE DEHYDROGENASE-RELATED"/>
    <property type="match status" value="1"/>
</dbReference>
<proteinExistence type="inferred from homology"/>
<dbReference type="STRING" id="94624.Bpet2038"/>
<evidence type="ECO:0000313" key="4">
    <source>
        <dbReference type="EMBL" id="CAP42378.1"/>
    </source>
</evidence>
<keyword evidence="2" id="KW-0560">Oxidoreductase</keyword>
<dbReference type="GO" id="GO:0008718">
    <property type="term" value="F:D-amino-acid dehydrogenase activity"/>
    <property type="evidence" value="ECO:0007669"/>
    <property type="project" value="TreeGrafter"/>
</dbReference>
<dbReference type="PRINTS" id="PR00420">
    <property type="entry name" value="RNGMNOXGNASE"/>
</dbReference>